<organism evidence="1 2">
    <name type="scientific">Oceanobacillus longus</name>
    <dbReference type="NCBI Taxonomy" id="930120"/>
    <lineage>
        <taxon>Bacteria</taxon>
        <taxon>Bacillati</taxon>
        <taxon>Bacillota</taxon>
        <taxon>Bacilli</taxon>
        <taxon>Bacillales</taxon>
        <taxon>Bacillaceae</taxon>
        <taxon>Oceanobacillus</taxon>
    </lineage>
</organism>
<dbReference type="EMBL" id="JBHSAO010000002">
    <property type="protein sequence ID" value="MFC4023348.1"/>
    <property type="molecule type" value="Genomic_DNA"/>
</dbReference>
<dbReference type="Gene3D" id="1.20.1260.120">
    <property type="entry name" value="Protein of unknown function DUF2935"/>
    <property type="match status" value="1"/>
</dbReference>
<proteinExistence type="predicted"/>
<keyword evidence="2" id="KW-1185">Reference proteome</keyword>
<accession>A0ABV8GUS5</accession>
<dbReference type="InterPro" id="IPR021328">
    <property type="entry name" value="CotB-like"/>
</dbReference>
<dbReference type="SUPFAM" id="SSF158430">
    <property type="entry name" value="Bacillus cereus metalloprotein-like"/>
    <property type="match status" value="2"/>
</dbReference>
<dbReference type="RefSeq" id="WP_379495854.1">
    <property type="nucleotide sequence ID" value="NZ_JBHSAO010000002.1"/>
</dbReference>
<evidence type="ECO:0000313" key="1">
    <source>
        <dbReference type="EMBL" id="MFC4023348.1"/>
    </source>
</evidence>
<protein>
    <submittedName>
        <fullName evidence="1">DUF2935 domain-containing protein</fullName>
    </submittedName>
</protein>
<dbReference type="Proteomes" id="UP001595772">
    <property type="component" value="Unassembled WGS sequence"/>
</dbReference>
<dbReference type="Pfam" id="PF11155">
    <property type="entry name" value="DUF2935"/>
    <property type="match status" value="2"/>
</dbReference>
<comment type="caution">
    <text evidence="1">The sequence shown here is derived from an EMBL/GenBank/DDBJ whole genome shotgun (WGS) entry which is preliminary data.</text>
</comment>
<sequence length="252" mass="29302">MAKYLRSAVFEHQFWIQVLGDHSLFIHDSLYPSEKEVIAKAAYFVQQFDQLLEEVSSLHESNAISFSNKAIEVTEQLREFKLSIIKRHLTGQFGIHLTPTFLNHMVNELEEYQLVLSYLVNGHVPPVFHELHHHLIWLLDASGHAGAINDRMDAVEKRLKKKSHTFTKHFEQYYLKAVELTGYLRTNIDKFPALNRFNNDVEIEMGLFKTFLNELEEMELSAEVLGTFSASMADHMAREEQYYLTKLAEVQS</sequence>
<reference evidence="2" key="1">
    <citation type="journal article" date="2019" name="Int. J. Syst. Evol. Microbiol.">
        <title>The Global Catalogue of Microorganisms (GCM) 10K type strain sequencing project: providing services to taxonomists for standard genome sequencing and annotation.</title>
        <authorList>
            <consortium name="The Broad Institute Genomics Platform"/>
            <consortium name="The Broad Institute Genome Sequencing Center for Infectious Disease"/>
            <person name="Wu L."/>
            <person name="Ma J."/>
        </authorList>
    </citation>
    <scope>NUCLEOTIDE SEQUENCE [LARGE SCALE GENOMIC DNA]</scope>
    <source>
        <strain evidence="2">IBRC-M 10703</strain>
    </source>
</reference>
<gene>
    <name evidence="1" type="ORF">ACFOUV_05865</name>
</gene>
<name>A0ABV8GUS5_9BACI</name>
<evidence type="ECO:0000313" key="2">
    <source>
        <dbReference type="Proteomes" id="UP001595772"/>
    </source>
</evidence>